<protein>
    <recommendedName>
        <fullName evidence="5">Zn(2)-C6 fungal-type domain-containing protein</fullName>
    </recommendedName>
</protein>
<keyword evidence="3" id="KW-0539">Nucleus</keyword>
<feature type="compositionally biased region" description="Polar residues" evidence="4">
    <location>
        <begin position="645"/>
        <end position="669"/>
    </location>
</feature>
<feature type="domain" description="Zn(2)-C6 fungal-type" evidence="5">
    <location>
        <begin position="66"/>
        <end position="97"/>
    </location>
</feature>
<dbReference type="InterPro" id="IPR036864">
    <property type="entry name" value="Zn2-C6_fun-type_DNA-bd_sf"/>
</dbReference>
<evidence type="ECO:0000256" key="1">
    <source>
        <dbReference type="ARBA" id="ARBA00004123"/>
    </source>
</evidence>
<evidence type="ECO:0000259" key="5">
    <source>
        <dbReference type="PROSITE" id="PS50048"/>
    </source>
</evidence>
<name>A0A9P4XDF6_9HYPO</name>
<dbReference type="GO" id="GO:0008270">
    <property type="term" value="F:zinc ion binding"/>
    <property type="evidence" value="ECO:0007669"/>
    <property type="project" value="InterPro"/>
</dbReference>
<dbReference type="GO" id="GO:0006351">
    <property type="term" value="P:DNA-templated transcription"/>
    <property type="evidence" value="ECO:0007669"/>
    <property type="project" value="InterPro"/>
</dbReference>
<comment type="caution">
    <text evidence="6">The sequence shown here is derived from an EMBL/GenBank/DDBJ whole genome shotgun (WGS) entry which is preliminary data.</text>
</comment>
<evidence type="ECO:0000256" key="4">
    <source>
        <dbReference type="SAM" id="MobiDB-lite"/>
    </source>
</evidence>
<dbReference type="PROSITE" id="PS00463">
    <property type="entry name" value="ZN2_CY6_FUNGAL_1"/>
    <property type="match status" value="1"/>
</dbReference>
<feature type="compositionally biased region" description="Low complexity" evidence="4">
    <location>
        <begin position="670"/>
        <end position="681"/>
    </location>
</feature>
<dbReference type="Gene3D" id="4.10.240.10">
    <property type="entry name" value="Zn(2)-C6 fungal-type DNA-binding domain"/>
    <property type="match status" value="1"/>
</dbReference>
<sequence>SRLAQFRIGALSTNHFSHSSPLLLPQNRIIRSQRQFHERNMADIEVAVNVRSERGPTKKRRRVVISCTECHRRKQKCDRELPCGNCRSRNKEAHCAYEAGAPTARDQETQAGLYTSKHSDSVTPTSRAEPLSSMATSWGYAQTGASTLCFLQKIERASEADGEDALSSASGQATYSDTFAVKEKYKGLIRLLPARMYIDQLAEIFFKDFNWQYYLVEPQIFYELLDQWSNLPFKVLSSRGPEALSPDLRVFPALLFEVIATSMLVLPKPLHESFESLKYAANMTFEDLAADYSESGIAIINLFGPKMLSSTSIQVGFMRAAFLKYTANVTESWHQIGRTIRDAQELGMHRDALDPKPTSNDVESVLLNQWQVEKRRHLYMMLATWDIHMCLILGRPGSLDYRHGMPSIPIDARFTTAQDRSKTPVIPREEGIDPPTPLTRNLFLYKVMIPLRDVLDLEAEGPCPRDFSKVHKVQQNIMEIHDSTPAVFRIENPDRQWDHRPDLHWLQQARCLSEQMFHFTLVALHRPYIFHREESRVEVIKGSLGMLEMQRQLFAGLPPKSWRNWHLFYGSFDAVTLIATIYILFPYENAEYREMALQHCHWTVERFATMKDMNPLAKSAIGVLRAVVARLVKAIGNCAPPSSISASADTLRNASDTPLSTTRTLGSTPASSIGRGSIGRSSAEGSVKVSSELVSPAVAAPSTGEDGSAAFSSMMPGGWEMPQDGNGFPGIAPFFAMGDLIYKELTVDQDEDVALKTDTEMLGDDSFLWQFEGGFGQDTVWQLFNQHQPGSNETG</sequence>
<dbReference type="InterPro" id="IPR001138">
    <property type="entry name" value="Zn2Cys6_DnaBD"/>
</dbReference>
<dbReference type="SUPFAM" id="SSF57701">
    <property type="entry name" value="Zn2/Cys6 DNA-binding domain"/>
    <property type="match status" value="1"/>
</dbReference>
<gene>
    <name evidence="6" type="ORF">CFAM422_007046</name>
</gene>
<evidence type="ECO:0000313" key="6">
    <source>
        <dbReference type="EMBL" id="KAF3069328.1"/>
    </source>
</evidence>
<dbReference type="AlphaFoldDB" id="A0A9P4XDF6"/>
<dbReference type="Pfam" id="PF00172">
    <property type="entry name" value="Zn_clus"/>
    <property type="match status" value="1"/>
</dbReference>
<dbReference type="PANTHER" id="PTHR31001:SF87">
    <property type="entry name" value="COL-21"/>
    <property type="match status" value="1"/>
</dbReference>
<reference evidence="6 7" key="1">
    <citation type="submission" date="2018-06" db="EMBL/GenBank/DDBJ databases">
        <title>Genome analysis of cellulolytic fungus Trichoderma lentiforme CFAM-422.</title>
        <authorList>
            <person name="Steindorff A.S."/>
            <person name="Formighieri E.F."/>
            <person name="Midorikawa G.E.O."/>
            <person name="Tamietti M.S."/>
            <person name="Ramos E.Z."/>
            <person name="Silva A.S."/>
            <person name="Bon E.P.S."/>
            <person name="Mendes T.D."/>
            <person name="Damaso M.C.T."/>
            <person name="Favaro L.C.L."/>
        </authorList>
    </citation>
    <scope>NUCLEOTIDE SEQUENCE [LARGE SCALE GENOMIC DNA]</scope>
    <source>
        <strain evidence="6 7">CFAM-422</strain>
    </source>
</reference>
<dbReference type="Pfam" id="PF04082">
    <property type="entry name" value="Fungal_trans"/>
    <property type="match status" value="1"/>
</dbReference>
<evidence type="ECO:0000313" key="7">
    <source>
        <dbReference type="Proteomes" id="UP000801864"/>
    </source>
</evidence>
<evidence type="ECO:0000256" key="3">
    <source>
        <dbReference type="ARBA" id="ARBA00023242"/>
    </source>
</evidence>
<dbReference type="InterPro" id="IPR050613">
    <property type="entry name" value="Sec_Metabolite_Reg"/>
</dbReference>
<accession>A0A9P4XDF6</accession>
<keyword evidence="2" id="KW-0479">Metal-binding</keyword>
<dbReference type="GO" id="GO:0003677">
    <property type="term" value="F:DNA binding"/>
    <property type="evidence" value="ECO:0007669"/>
    <property type="project" value="InterPro"/>
</dbReference>
<organism evidence="6 7">
    <name type="scientific">Trichoderma lentiforme</name>
    <dbReference type="NCBI Taxonomy" id="1567552"/>
    <lineage>
        <taxon>Eukaryota</taxon>
        <taxon>Fungi</taxon>
        <taxon>Dikarya</taxon>
        <taxon>Ascomycota</taxon>
        <taxon>Pezizomycotina</taxon>
        <taxon>Sordariomycetes</taxon>
        <taxon>Hypocreomycetidae</taxon>
        <taxon>Hypocreales</taxon>
        <taxon>Hypocreaceae</taxon>
        <taxon>Trichoderma</taxon>
    </lineage>
</organism>
<evidence type="ECO:0000256" key="2">
    <source>
        <dbReference type="ARBA" id="ARBA00022723"/>
    </source>
</evidence>
<dbReference type="EMBL" id="QLNT01000012">
    <property type="protein sequence ID" value="KAF3069328.1"/>
    <property type="molecule type" value="Genomic_DNA"/>
</dbReference>
<feature type="non-terminal residue" evidence="6">
    <location>
        <position position="1"/>
    </location>
</feature>
<feature type="region of interest" description="Disordered" evidence="4">
    <location>
        <begin position="645"/>
        <end position="681"/>
    </location>
</feature>
<dbReference type="CDD" id="cd12148">
    <property type="entry name" value="fungal_TF_MHR"/>
    <property type="match status" value="1"/>
</dbReference>
<dbReference type="GO" id="GO:0000981">
    <property type="term" value="F:DNA-binding transcription factor activity, RNA polymerase II-specific"/>
    <property type="evidence" value="ECO:0007669"/>
    <property type="project" value="InterPro"/>
</dbReference>
<dbReference type="GO" id="GO:0005634">
    <property type="term" value="C:nucleus"/>
    <property type="evidence" value="ECO:0007669"/>
    <property type="project" value="UniProtKB-SubCell"/>
</dbReference>
<dbReference type="PROSITE" id="PS50048">
    <property type="entry name" value="ZN2_CY6_FUNGAL_2"/>
    <property type="match status" value="1"/>
</dbReference>
<dbReference type="SMART" id="SM00066">
    <property type="entry name" value="GAL4"/>
    <property type="match status" value="1"/>
</dbReference>
<dbReference type="CDD" id="cd00067">
    <property type="entry name" value="GAL4"/>
    <property type="match status" value="1"/>
</dbReference>
<dbReference type="Proteomes" id="UP000801864">
    <property type="component" value="Unassembled WGS sequence"/>
</dbReference>
<comment type="subcellular location">
    <subcellularLocation>
        <location evidence="1">Nucleus</location>
    </subcellularLocation>
</comment>
<keyword evidence="7" id="KW-1185">Reference proteome</keyword>
<dbReference type="InterPro" id="IPR007219">
    <property type="entry name" value="XnlR_reg_dom"/>
</dbReference>
<dbReference type="PANTHER" id="PTHR31001">
    <property type="entry name" value="UNCHARACTERIZED TRANSCRIPTIONAL REGULATORY PROTEIN"/>
    <property type="match status" value="1"/>
</dbReference>
<proteinExistence type="predicted"/>